<proteinExistence type="predicted"/>
<name>A0A5S3UVW2_9GAMM</name>
<evidence type="ECO:0000313" key="2">
    <source>
        <dbReference type="Proteomes" id="UP000305729"/>
    </source>
</evidence>
<sequence length="145" mass="16486">MKIIQPLSSLEACMHFNCALYSLSVGAFMWCTFSVQATSEPPPLFEIKPLVCMVKTQGQTCQMTIRVNWHHAVPENLCLYQANARLHCWESSNKGTAKLAVKLAQNMEFSLRDTNQNTLAKKTVKVNAVVSTKYRRKLKTDWSLF</sequence>
<dbReference type="InterPro" id="IPR021559">
    <property type="entry name" value="DUF3019"/>
</dbReference>
<dbReference type="EMBL" id="CP045430">
    <property type="protein sequence ID" value="QPB85721.1"/>
    <property type="molecule type" value="Genomic_DNA"/>
</dbReference>
<organism evidence="1 2">
    <name type="scientific">Pseudoalteromonas rubra</name>
    <dbReference type="NCBI Taxonomy" id="43658"/>
    <lineage>
        <taxon>Bacteria</taxon>
        <taxon>Pseudomonadati</taxon>
        <taxon>Pseudomonadota</taxon>
        <taxon>Gammaproteobacteria</taxon>
        <taxon>Alteromonadales</taxon>
        <taxon>Pseudoalteromonadaceae</taxon>
        <taxon>Pseudoalteromonas</taxon>
    </lineage>
</organism>
<reference evidence="1 2" key="1">
    <citation type="submission" date="2019-10" db="EMBL/GenBank/DDBJ databases">
        <title>Pseudoalteromonas rubra S4059.</title>
        <authorList>
            <person name="Paulsen S."/>
            <person name="Wang X."/>
        </authorList>
    </citation>
    <scope>NUCLEOTIDE SEQUENCE [LARGE SCALE GENOMIC DNA]</scope>
    <source>
        <strain evidence="1 2">S4059</strain>
    </source>
</reference>
<dbReference type="STRING" id="43658.AT705_24020"/>
<dbReference type="Pfam" id="PF11456">
    <property type="entry name" value="DUF3019"/>
    <property type="match status" value="1"/>
</dbReference>
<dbReference type="AlphaFoldDB" id="A0A5S3UVW2"/>
<evidence type="ECO:0000313" key="1">
    <source>
        <dbReference type="EMBL" id="QPB85721.1"/>
    </source>
</evidence>
<dbReference type="Proteomes" id="UP000305729">
    <property type="component" value="Chromosome 2"/>
</dbReference>
<accession>A0A5S3UVW2</accession>
<protein>
    <submittedName>
        <fullName evidence="1">DUF3019 domain-containing protein</fullName>
    </submittedName>
</protein>
<gene>
    <name evidence="1" type="ORF">CWC22_022200</name>
</gene>